<keyword evidence="4" id="KW-0862">Zinc</keyword>
<dbReference type="GO" id="GO:0046983">
    <property type="term" value="F:protein dimerization activity"/>
    <property type="evidence" value="ECO:0007669"/>
    <property type="project" value="InterPro"/>
</dbReference>
<dbReference type="Pfam" id="PF05699">
    <property type="entry name" value="Dimer_Tnp_hAT"/>
    <property type="match status" value="1"/>
</dbReference>
<sequence length="617" mass="68693">MQTPTTNVGLFAGTDDPALPSPSSAASEPPSKKRRGSGRKRDPVWDYTTVCADKRVLCNRCGKLIHRYGVAKVERVRAHFERRCPGAHTQATSSPLEDTDGMETGETQSLAQESKLKVQGSNYGSKSGTFKRKFAYWLYATGQPFEDAGNELLLSALRVLRSDATLPTTQELENELLDLEFVASKSKVAKALIGKKCCLTVEHWMDAEGCGVSTYGAYCEGASYFLESRFTLLQESCGELKADELEDVLTREKKTDLYGIVTPTTAALPKHVRDRIEKKHPRCRFFHGCVCNALSLLLEDVSSILPWLEKVQTSVADLIEVFHGNEKLQTLVLAGETTKTAEFPDSSSMCSSLEDLLKHEKVLYTVVALRNFGDTSALSKQERQEKLRRVQDFVLGETFLQDLVNAVAILRPLQQHLKHFQEDQPPLSQVFPCFVELLTVFSSMDWVSKKEKALITSCVTERFNAIYGDSHGVAYTLDPLHLGEALDDGKRLGAENAIVRFCELEGHDVDILLQLQTFKAMVGELKEANPAYWQLVQSGAMSPRDFWTERRGQFPYLHQVADAVFGLPASSATTSPSFGSQSLTVHSRFNRKLAPTQLEKLVHVYCNSNPVKQPLLV</sequence>
<dbReference type="InterPro" id="IPR008906">
    <property type="entry name" value="HATC_C_dom"/>
</dbReference>
<comment type="caution">
    <text evidence="12">The sequence shown here is derived from an EMBL/GenBank/DDBJ whole genome shotgun (WGS) entry which is preliminary data.</text>
</comment>
<dbReference type="PANTHER" id="PTHR46481">
    <property type="entry name" value="ZINC FINGER BED DOMAIN-CONTAINING PROTEIN 4"/>
    <property type="match status" value="1"/>
</dbReference>
<name>A0AAD9H140_9STRA</name>
<proteinExistence type="predicted"/>
<dbReference type="AlphaFoldDB" id="A0AAD9H140"/>
<evidence type="ECO:0000256" key="7">
    <source>
        <dbReference type="ARBA" id="ARBA00023163"/>
    </source>
</evidence>
<dbReference type="GO" id="GO:0008270">
    <property type="term" value="F:zinc ion binding"/>
    <property type="evidence" value="ECO:0007669"/>
    <property type="project" value="UniProtKB-KW"/>
</dbReference>
<evidence type="ECO:0000313" key="12">
    <source>
        <dbReference type="EMBL" id="KAK1948120.1"/>
    </source>
</evidence>
<keyword evidence="2" id="KW-0479">Metal-binding</keyword>
<dbReference type="PROSITE" id="PS50808">
    <property type="entry name" value="ZF_BED"/>
    <property type="match status" value="1"/>
</dbReference>
<evidence type="ECO:0000259" key="11">
    <source>
        <dbReference type="PROSITE" id="PS50808"/>
    </source>
</evidence>
<keyword evidence="7" id="KW-0804">Transcription</keyword>
<accession>A0AAD9H140</accession>
<dbReference type="EMBL" id="JASMQC010000001">
    <property type="protein sequence ID" value="KAK1948120.1"/>
    <property type="molecule type" value="Genomic_DNA"/>
</dbReference>
<comment type="subcellular location">
    <subcellularLocation>
        <location evidence="1">Nucleus</location>
    </subcellularLocation>
</comment>
<evidence type="ECO:0000256" key="9">
    <source>
        <dbReference type="PROSITE-ProRule" id="PRU00027"/>
    </source>
</evidence>
<keyword evidence="5" id="KW-0805">Transcription regulation</keyword>
<evidence type="ECO:0000256" key="1">
    <source>
        <dbReference type="ARBA" id="ARBA00004123"/>
    </source>
</evidence>
<organism evidence="12 13">
    <name type="scientific">Phytophthora citrophthora</name>
    <dbReference type="NCBI Taxonomy" id="4793"/>
    <lineage>
        <taxon>Eukaryota</taxon>
        <taxon>Sar</taxon>
        <taxon>Stramenopiles</taxon>
        <taxon>Oomycota</taxon>
        <taxon>Peronosporomycetes</taxon>
        <taxon>Peronosporales</taxon>
        <taxon>Peronosporaceae</taxon>
        <taxon>Phytophthora</taxon>
    </lineage>
</organism>
<dbReference type="GO" id="GO:0003677">
    <property type="term" value="F:DNA binding"/>
    <property type="evidence" value="ECO:0007669"/>
    <property type="project" value="UniProtKB-KW"/>
</dbReference>
<dbReference type="InterPro" id="IPR003656">
    <property type="entry name" value="Znf_BED"/>
</dbReference>
<evidence type="ECO:0000313" key="13">
    <source>
        <dbReference type="Proteomes" id="UP001259832"/>
    </source>
</evidence>
<evidence type="ECO:0000256" key="5">
    <source>
        <dbReference type="ARBA" id="ARBA00023015"/>
    </source>
</evidence>
<feature type="domain" description="BED-type" evidence="11">
    <location>
        <begin position="39"/>
        <end position="91"/>
    </location>
</feature>
<evidence type="ECO:0000256" key="4">
    <source>
        <dbReference type="ARBA" id="ARBA00022833"/>
    </source>
</evidence>
<evidence type="ECO:0000256" key="3">
    <source>
        <dbReference type="ARBA" id="ARBA00022771"/>
    </source>
</evidence>
<dbReference type="InterPro" id="IPR012337">
    <property type="entry name" value="RNaseH-like_sf"/>
</dbReference>
<dbReference type="GO" id="GO:0005634">
    <property type="term" value="C:nucleus"/>
    <property type="evidence" value="ECO:0007669"/>
    <property type="project" value="UniProtKB-SubCell"/>
</dbReference>
<dbReference type="PANTHER" id="PTHR46481:SF10">
    <property type="entry name" value="ZINC FINGER BED DOMAIN-CONTAINING PROTEIN 39"/>
    <property type="match status" value="1"/>
</dbReference>
<evidence type="ECO:0000256" key="10">
    <source>
        <dbReference type="SAM" id="MobiDB-lite"/>
    </source>
</evidence>
<evidence type="ECO:0000256" key="2">
    <source>
        <dbReference type="ARBA" id="ARBA00022723"/>
    </source>
</evidence>
<feature type="compositionally biased region" description="Low complexity" evidence="10">
    <location>
        <begin position="17"/>
        <end position="29"/>
    </location>
</feature>
<keyword evidence="3 9" id="KW-0863">Zinc-finger</keyword>
<dbReference type="Proteomes" id="UP001259832">
    <property type="component" value="Unassembled WGS sequence"/>
</dbReference>
<keyword evidence="13" id="KW-1185">Reference proteome</keyword>
<keyword evidence="8" id="KW-0539">Nucleus</keyword>
<evidence type="ECO:0000256" key="8">
    <source>
        <dbReference type="ARBA" id="ARBA00023242"/>
    </source>
</evidence>
<reference evidence="12" key="1">
    <citation type="submission" date="2023-08" db="EMBL/GenBank/DDBJ databases">
        <title>Reference Genome Resource for the Citrus Pathogen Phytophthora citrophthora.</title>
        <authorList>
            <person name="Moller H."/>
            <person name="Coetzee B."/>
            <person name="Rose L.J."/>
            <person name="Van Niekerk J.M."/>
        </authorList>
    </citation>
    <scope>NUCLEOTIDE SEQUENCE</scope>
    <source>
        <strain evidence="12">STE-U-9442</strain>
    </source>
</reference>
<feature type="region of interest" description="Disordered" evidence="10">
    <location>
        <begin position="85"/>
        <end position="107"/>
    </location>
</feature>
<dbReference type="SUPFAM" id="SSF53098">
    <property type="entry name" value="Ribonuclease H-like"/>
    <property type="match status" value="1"/>
</dbReference>
<gene>
    <name evidence="12" type="ORF">P3T76_000410</name>
</gene>
<protein>
    <recommendedName>
        <fullName evidence="11">BED-type domain-containing protein</fullName>
    </recommendedName>
</protein>
<feature type="region of interest" description="Disordered" evidence="10">
    <location>
        <begin position="1"/>
        <end position="41"/>
    </location>
</feature>
<evidence type="ECO:0000256" key="6">
    <source>
        <dbReference type="ARBA" id="ARBA00023125"/>
    </source>
</evidence>
<keyword evidence="6" id="KW-0238">DNA-binding</keyword>
<dbReference type="InterPro" id="IPR052035">
    <property type="entry name" value="ZnF_BED_domain_contain"/>
</dbReference>